<keyword evidence="4 6" id="KW-0472">Membrane</keyword>
<evidence type="ECO:0000256" key="4">
    <source>
        <dbReference type="ARBA" id="ARBA00023136"/>
    </source>
</evidence>
<gene>
    <name evidence="8" type="ORF">CBR_g17817</name>
</gene>
<feature type="compositionally biased region" description="Low complexity" evidence="5">
    <location>
        <begin position="120"/>
        <end position="131"/>
    </location>
</feature>
<dbReference type="Gramene" id="GBG74106">
    <property type="protein sequence ID" value="GBG74106"/>
    <property type="gene ID" value="CBR_g17817"/>
</dbReference>
<dbReference type="InterPro" id="IPR036259">
    <property type="entry name" value="MFS_trans_sf"/>
</dbReference>
<dbReference type="STRING" id="69332.A0A388KVL0"/>
<evidence type="ECO:0000256" key="6">
    <source>
        <dbReference type="SAM" id="Phobius"/>
    </source>
</evidence>
<evidence type="ECO:0000256" key="2">
    <source>
        <dbReference type="ARBA" id="ARBA00022692"/>
    </source>
</evidence>
<feature type="compositionally biased region" description="Pro residues" evidence="5">
    <location>
        <begin position="160"/>
        <end position="173"/>
    </location>
</feature>
<feature type="domain" description="SPX" evidence="7">
    <location>
        <begin position="2"/>
        <end position="257"/>
    </location>
</feature>
<name>A0A388KVL0_CHABU</name>
<dbReference type="GO" id="GO:0016020">
    <property type="term" value="C:membrane"/>
    <property type="evidence" value="ECO:0007669"/>
    <property type="project" value="UniProtKB-SubCell"/>
</dbReference>
<comment type="subcellular location">
    <subcellularLocation>
        <location evidence="1">Membrane</location>
        <topology evidence="1">Multi-pass membrane protein</topology>
    </subcellularLocation>
</comment>
<dbReference type="PANTHER" id="PTHR23510:SF65">
    <property type="entry name" value="SPX DOMAIN-CONTAINING MEMBRANE PROTEIN OS09G0521800"/>
    <property type="match status" value="1"/>
</dbReference>
<dbReference type="Pfam" id="PF03105">
    <property type="entry name" value="SPX"/>
    <property type="match status" value="1"/>
</dbReference>
<comment type="caution">
    <text evidence="8">The sequence shown here is derived from an EMBL/GenBank/DDBJ whole genome shotgun (WGS) entry which is preliminary data.</text>
</comment>
<feature type="transmembrane region" description="Helical" evidence="6">
    <location>
        <begin position="896"/>
        <end position="914"/>
    </location>
</feature>
<accession>A0A388KVL0</accession>
<feature type="compositionally biased region" description="Basic and acidic residues" evidence="5">
    <location>
        <begin position="766"/>
        <end position="791"/>
    </location>
</feature>
<feature type="compositionally biased region" description="Gly residues" evidence="5">
    <location>
        <begin position="572"/>
        <end position="583"/>
    </location>
</feature>
<keyword evidence="2 6" id="KW-0812">Transmembrane</keyword>
<feature type="transmembrane region" description="Helical" evidence="6">
    <location>
        <begin position="435"/>
        <end position="456"/>
    </location>
</feature>
<dbReference type="PANTHER" id="PTHR23510">
    <property type="entry name" value="INNER MEMBRANE TRANSPORT PROTEIN YAJR"/>
    <property type="match status" value="1"/>
</dbReference>
<feature type="transmembrane region" description="Helical" evidence="6">
    <location>
        <begin position="411"/>
        <end position="430"/>
    </location>
</feature>
<feature type="transmembrane region" description="Helical" evidence="6">
    <location>
        <begin position="957"/>
        <end position="979"/>
    </location>
</feature>
<dbReference type="Pfam" id="PF07690">
    <property type="entry name" value="MFS_1"/>
    <property type="match status" value="1"/>
</dbReference>
<keyword evidence="9" id="KW-1185">Reference proteome</keyword>
<keyword evidence="3 6" id="KW-1133">Transmembrane helix</keyword>
<dbReference type="Proteomes" id="UP000265515">
    <property type="component" value="Unassembled WGS sequence"/>
</dbReference>
<feature type="compositionally biased region" description="Pro residues" evidence="5">
    <location>
        <begin position="132"/>
        <end position="145"/>
    </location>
</feature>
<dbReference type="Gene3D" id="1.20.1250.20">
    <property type="entry name" value="MFS general substrate transporter like domains"/>
    <property type="match status" value="1"/>
</dbReference>
<feature type="transmembrane region" description="Helical" evidence="6">
    <location>
        <begin position="1031"/>
        <end position="1052"/>
    </location>
</feature>
<feature type="transmembrane region" description="Helical" evidence="6">
    <location>
        <begin position="496"/>
        <end position="516"/>
    </location>
</feature>
<feature type="compositionally biased region" description="Low complexity" evidence="5">
    <location>
        <begin position="146"/>
        <end position="159"/>
    </location>
</feature>
<feature type="region of interest" description="Disordered" evidence="5">
    <location>
        <begin position="703"/>
        <end position="844"/>
    </location>
</feature>
<evidence type="ECO:0000256" key="5">
    <source>
        <dbReference type="SAM" id="MobiDB-lite"/>
    </source>
</evidence>
<feature type="compositionally biased region" description="Gly residues" evidence="5">
    <location>
        <begin position="704"/>
        <end position="717"/>
    </location>
</feature>
<feature type="region of interest" description="Disordered" evidence="5">
    <location>
        <begin position="562"/>
        <end position="596"/>
    </location>
</feature>
<feature type="compositionally biased region" description="Acidic residues" evidence="5">
    <location>
        <begin position="792"/>
        <end position="808"/>
    </location>
</feature>
<dbReference type="SUPFAM" id="SSF103473">
    <property type="entry name" value="MFS general substrate transporter"/>
    <property type="match status" value="2"/>
</dbReference>
<organism evidence="8 9">
    <name type="scientific">Chara braunii</name>
    <name type="common">Braun's stonewort</name>
    <dbReference type="NCBI Taxonomy" id="69332"/>
    <lineage>
        <taxon>Eukaryota</taxon>
        <taxon>Viridiplantae</taxon>
        <taxon>Streptophyta</taxon>
        <taxon>Charophyceae</taxon>
        <taxon>Charales</taxon>
        <taxon>Characeae</taxon>
        <taxon>Chara</taxon>
    </lineage>
</organism>
<dbReference type="OrthoDB" id="5588846at2759"/>
<dbReference type="AlphaFoldDB" id="A0A388KVL0"/>
<dbReference type="PROSITE" id="PS51382">
    <property type="entry name" value="SPX"/>
    <property type="match status" value="1"/>
</dbReference>
<evidence type="ECO:0000259" key="7">
    <source>
        <dbReference type="PROSITE" id="PS51382"/>
    </source>
</evidence>
<protein>
    <recommendedName>
        <fullName evidence="7">SPX domain-containing protein</fullName>
    </recommendedName>
</protein>
<feature type="transmembrane region" description="Helical" evidence="6">
    <location>
        <begin position="926"/>
        <end position="945"/>
    </location>
</feature>
<proteinExistence type="predicted"/>
<reference evidence="8 9" key="1">
    <citation type="journal article" date="2018" name="Cell">
        <title>The Chara Genome: Secondary Complexity and Implications for Plant Terrestrialization.</title>
        <authorList>
            <person name="Nishiyama T."/>
            <person name="Sakayama H."/>
            <person name="Vries J.D."/>
            <person name="Buschmann H."/>
            <person name="Saint-Marcoux D."/>
            <person name="Ullrich K.K."/>
            <person name="Haas F.B."/>
            <person name="Vanderstraeten L."/>
            <person name="Becker D."/>
            <person name="Lang D."/>
            <person name="Vosolsobe S."/>
            <person name="Rombauts S."/>
            <person name="Wilhelmsson P.K.I."/>
            <person name="Janitza P."/>
            <person name="Kern R."/>
            <person name="Heyl A."/>
            <person name="Rumpler F."/>
            <person name="Villalobos L.I.A.C."/>
            <person name="Clay J.M."/>
            <person name="Skokan R."/>
            <person name="Toyoda A."/>
            <person name="Suzuki Y."/>
            <person name="Kagoshima H."/>
            <person name="Schijlen E."/>
            <person name="Tajeshwar N."/>
            <person name="Catarino B."/>
            <person name="Hetherington A.J."/>
            <person name="Saltykova A."/>
            <person name="Bonnot C."/>
            <person name="Breuninger H."/>
            <person name="Symeonidi A."/>
            <person name="Radhakrishnan G.V."/>
            <person name="Van Nieuwerburgh F."/>
            <person name="Deforce D."/>
            <person name="Chang C."/>
            <person name="Karol K.G."/>
            <person name="Hedrich R."/>
            <person name="Ulvskov P."/>
            <person name="Glockner G."/>
            <person name="Delwiche C.F."/>
            <person name="Petrasek J."/>
            <person name="Van de Peer Y."/>
            <person name="Friml J."/>
            <person name="Beilby M."/>
            <person name="Dolan L."/>
            <person name="Kohara Y."/>
            <person name="Sugano S."/>
            <person name="Fujiyama A."/>
            <person name="Delaux P.-M."/>
            <person name="Quint M."/>
            <person name="TheiBen G."/>
            <person name="Hagemann M."/>
            <person name="Harholt J."/>
            <person name="Dunand C."/>
            <person name="Zachgo S."/>
            <person name="Langdale J."/>
            <person name="Maumus F."/>
            <person name="Straeten D.V.D."/>
            <person name="Gould S.B."/>
            <person name="Rensing S.A."/>
        </authorList>
    </citation>
    <scope>NUCLEOTIDE SEQUENCE [LARGE SCALE GENOMIC DNA]</scope>
    <source>
        <strain evidence="8 9">S276</strain>
    </source>
</reference>
<feature type="transmembrane region" description="Helical" evidence="6">
    <location>
        <begin position="371"/>
        <end position="391"/>
    </location>
</feature>
<dbReference type="EMBL" id="BFEA01000196">
    <property type="protein sequence ID" value="GBG74106.1"/>
    <property type="molecule type" value="Genomic_DNA"/>
</dbReference>
<evidence type="ECO:0000256" key="1">
    <source>
        <dbReference type="ARBA" id="ARBA00004141"/>
    </source>
</evidence>
<dbReference type="OMA" id="WLMAIAW"/>
<feature type="compositionally biased region" description="Low complexity" evidence="5">
    <location>
        <begin position="174"/>
        <end position="185"/>
    </location>
</feature>
<evidence type="ECO:0000256" key="3">
    <source>
        <dbReference type="ARBA" id="ARBA00022989"/>
    </source>
</evidence>
<evidence type="ECO:0000313" key="9">
    <source>
        <dbReference type="Proteomes" id="UP000265515"/>
    </source>
</evidence>
<feature type="region of interest" description="Disordered" evidence="5">
    <location>
        <begin position="120"/>
        <end position="190"/>
    </location>
</feature>
<dbReference type="InterPro" id="IPR011701">
    <property type="entry name" value="MFS"/>
</dbReference>
<dbReference type="InterPro" id="IPR051068">
    <property type="entry name" value="MFS_Domain-Containing_Protein"/>
</dbReference>
<dbReference type="GO" id="GO:0022857">
    <property type="term" value="F:transmembrane transporter activity"/>
    <property type="evidence" value="ECO:0007669"/>
    <property type="project" value="InterPro"/>
</dbReference>
<feature type="compositionally biased region" description="Basic and acidic residues" evidence="5">
    <location>
        <begin position="809"/>
        <end position="818"/>
    </location>
</feature>
<sequence length="1053" mass="114102">MVHFGRLLREKRLPKWENYYLGYKQMKKRIKMYVQLSPTTSEESRDDMLKEFSEILDYQVEKIVLFLLAREGQLASRLIELREQREGIMSIGRRSWSGGGNSSAAAAGTSSAGDAAAAAAAVAVGSSQRPGTPSPRPGTPSPRPGTPSLRPRTPSLRPGTPSPRPGTPSPRPETPAAAGSTSASAMERPQSADAIRDLVDFHEALEGVPDLVGEYKKVGQHLLELLEFVELNAIALRKILKKFDKQLGYRLMDRYIYTRSNHPYSQLLHVFRHVGIGAMVATISRNLAELRARRLTPMSISLYDDGRQSWPPKLVQNEPIIRAIEEAEERLMQSTGFLKYLAEGSLIPEERVEEALEEVGGALREEIKEDFLTLFLNLLNTFLYMVNYYIVLPTADKYAMQLGADSTLCGVIIGSMALASLVSAVGYSAWSNRSYFSPLVLSTIILVAGNFFYAIALDFDSVWLVLFGRLLCGLGGARAINRRYIADCVARKRRTAASAAFVSASALGMSVGPAVSGVMQMDVKLIGGWTFNFVTAPGWVMCLCWLIYFVVLWVGFKEPHRPGVEQVRGSSTRGGGGGGGGGGEGEEAAAKKNAAGVRSGGKDEVITVVTAAGDGVVDWTALAAKKAGNPPFMKHDHRTFITTSTEKEGTLGAREAGEGAEPGFSFQRRVGWKDTARNDSFGPLQAWRSEGAAVAAAEEPAAVAGGGGNREGGGGVAGNHRSVLENGDQGGGVVIQLDQTRAYGNLPPPPPPPHRLSNGKQQEVLPRPDGDDSHMWKGPELREPLLLKEKAEEEEEEEKEGGLEDEERKEDSLKREMDGGEGAGGGAGSVREADSEDMESEEGAEKDGFFEAMAEMTTPVLVNLLIYFVLKFAVEILLSESSLVTAYYFGWGMEEVALFLSLLGLTVLPINFVVGSYISNVFEDRYILLWAEILTAVGIAMALSLEVIGLQYSVVQYVLSAMVIFVSCQVLEGVNLSLMSKVMSDKLSRGTFNCGLLSTQAGTSARVVSDLLISFLGSQELGMTSLMNSTMLITFILMLLGIQMTIVVFNSLF</sequence>
<feature type="transmembrane region" description="Helical" evidence="6">
    <location>
        <begin position="462"/>
        <end position="480"/>
    </location>
</feature>
<feature type="transmembrane region" description="Helical" evidence="6">
    <location>
        <begin position="536"/>
        <end position="556"/>
    </location>
</feature>
<evidence type="ECO:0000313" key="8">
    <source>
        <dbReference type="EMBL" id="GBG74106.1"/>
    </source>
</evidence>
<dbReference type="InterPro" id="IPR004331">
    <property type="entry name" value="SPX_dom"/>
</dbReference>